<evidence type="ECO:0000256" key="2">
    <source>
        <dbReference type="SAM" id="MobiDB-lite"/>
    </source>
</evidence>
<sequence length="594" mass="67017">MVAILEKSDAAQGFEQIIDFLSGSYIHHALTVNPEVYISCIKQFWNTAVVKRSGDVTWLQALVDKKRIVIYEEVVREILQLNDDEGVICLPNDEIFAGLARMGYEKPSTKLAFYKAFFSTQWKFFIHTILHSLSQRFNFSKYIFESLVLNVDSTSKFYMYPRFIQLIIQSNITDLSKHTNRYISPVLTQKVFANMRRVGKGFSGVPAQDDVVQEHVIEEIATEVVPPTPTLPSPSSPVIPSTPPHQSPSPPQPQAAKGSSHLVQQVLDKCSALVIRVEGLETANAAQQLEIIKLKARVKKLERLNKVKSSKLRCLKKVGTSQRVESSKDEDNVFNQGRISVDMDQDEGVELVVDQEKDVEVEGRQADTQAEIYNIDLDHSSKVLSMQEDIEVQEAVEVVTIAKLITEVVTAAATQVATASAPIPAAKPKVLKIAATPADSTRKRKGVVIRDPEEELQDDTPAKTPSVKDKGKGILIEDPKPMKKKYQIEMDAEYAKKLQEELEKEHEEAYKNLSEEAQEADNLRGRLEIVQDEDDDVLVEAIPLAQKVPVVDYQVVVIYNKHKYKIIRADDTHQFYIRFTTLLKNFDREDLETL</sequence>
<feature type="coiled-coil region" evidence="1">
    <location>
        <begin position="492"/>
        <end position="533"/>
    </location>
</feature>
<keyword evidence="1" id="KW-0175">Coiled coil</keyword>
<reference evidence="3" key="1">
    <citation type="journal article" date="2019" name="Sci. Rep.">
        <title>Draft genome of Tanacetum cinerariifolium, the natural source of mosquito coil.</title>
        <authorList>
            <person name="Yamashiro T."/>
            <person name="Shiraishi A."/>
            <person name="Satake H."/>
            <person name="Nakayama K."/>
        </authorList>
    </citation>
    <scope>NUCLEOTIDE SEQUENCE</scope>
</reference>
<evidence type="ECO:0000313" key="3">
    <source>
        <dbReference type="EMBL" id="GFA94382.1"/>
    </source>
</evidence>
<dbReference type="AlphaFoldDB" id="A0A699KLA4"/>
<accession>A0A699KLA4</accession>
<evidence type="ECO:0000256" key="1">
    <source>
        <dbReference type="SAM" id="Coils"/>
    </source>
</evidence>
<feature type="compositionally biased region" description="Pro residues" evidence="2">
    <location>
        <begin position="226"/>
        <end position="253"/>
    </location>
</feature>
<proteinExistence type="predicted"/>
<protein>
    <recommendedName>
        <fullName evidence="4">Xylulose kinase-1</fullName>
    </recommendedName>
</protein>
<feature type="region of interest" description="Disordered" evidence="2">
    <location>
        <begin position="442"/>
        <end position="474"/>
    </location>
</feature>
<comment type="caution">
    <text evidence="3">The sequence shown here is derived from an EMBL/GenBank/DDBJ whole genome shotgun (WGS) entry which is preliminary data.</text>
</comment>
<dbReference type="EMBL" id="BKCJ010519091">
    <property type="protein sequence ID" value="GFA94382.1"/>
    <property type="molecule type" value="Genomic_DNA"/>
</dbReference>
<organism evidence="3">
    <name type="scientific">Tanacetum cinerariifolium</name>
    <name type="common">Dalmatian daisy</name>
    <name type="synonym">Chrysanthemum cinerariifolium</name>
    <dbReference type="NCBI Taxonomy" id="118510"/>
    <lineage>
        <taxon>Eukaryota</taxon>
        <taxon>Viridiplantae</taxon>
        <taxon>Streptophyta</taxon>
        <taxon>Embryophyta</taxon>
        <taxon>Tracheophyta</taxon>
        <taxon>Spermatophyta</taxon>
        <taxon>Magnoliopsida</taxon>
        <taxon>eudicotyledons</taxon>
        <taxon>Gunneridae</taxon>
        <taxon>Pentapetalae</taxon>
        <taxon>asterids</taxon>
        <taxon>campanulids</taxon>
        <taxon>Asterales</taxon>
        <taxon>Asteraceae</taxon>
        <taxon>Asteroideae</taxon>
        <taxon>Anthemideae</taxon>
        <taxon>Anthemidinae</taxon>
        <taxon>Tanacetum</taxon>
    </lineage>
</organism>
<evidence type="ECO:0008006" key="4">
    <source>
        <dbReference type="Google" id="ProtNLM"/>
    </source>
</evidence>
<feature type="coiled-coil region" evidence="1">
    <location>
        <begin position="277"/>
        <end position="304"/>
    </location>
</feature>
<name>A0A699KLA4_TANCI</name>
<feature type="region of interest" description="Disordered" evidence="2">
    <location>
        <begin position="223"/>
        <end position="261"/>
    </location>
</feature>
<gene>
    <name evidence="3" type="ORF">Tci_666354</name>
</gene>